<proteinExistence type="predicted"/>
<dbReference type="SUPFAM" id="SSF51735">
    <property type="entry name" value="NAD(P)-binding Rossmann-fold domains"/>
    <property type="match status" value="1"/>
</dbReference>
<dbReference type="InterPro" id="IPR036291">
    <property type="entry name" value="NAD(P)-bd_dom_sf"/>
</dbReference>
<protein>
    <submittedName>
        <fullName evidence="2">Oxidoreductase</fullName>
    </submittedName>
</protein>
<dbReference type="Gene3D" id="3.40.50.720">
    <property type="entry name" value="NAD(P)-binding Rossmann-like Domain"/>
    <property type="match status" value="1"/>
</dbReference>
<dbReference type="Pfam" id="PF16363">
    <property type="entry name" value="GDP_Man_Dehyd"/>
    <property type="match status" value="1"/>
</dbReference>
<evidence type="ECO:0000313" key="3">
    <source>
        <dbReference type="Proteomes" id="UP001061070"/>
    </source>
</evidence>
<accession>A0ABQ0Q8J6</accession>
<dbReference type="PANTHER" id="PTHR43000">
    <property type="entry name" value="DTDP-D-GLUCOSE 4,6-DEHYDRATASE-RELATED"/>
    <property type="match status" value="1"/>
</dbReference>
<dbReference type="EMBL" id="BAQW01000003">
    <property type="protein sequence ID" value="GBR09034.1"/>
    <property type="molecule type" value="Genomic_DNA"/>
</dbReference>
<comment type="caution">
    <text evidence="2">The sequence shown here is derived from an EMBL/GenBank/DDBJ whole genome shotgun (WGS) entry which is preliminary data.</text>
</comment>
<gene>
    <name evidence="2" type="ORF">AA0228_0537</name>
</gene>
<feature type="domain" description="NAD(P)-binding" evidence="1">
    <location>
        <begin position="37"/>
        <end position="294"/>
    </location>
</feature>
<dbReference type="Gene3D" id="3.90.25.10">
    <property type="entry name" value="UDP-galactose 4-epimerase, domain 1"/>
    <property type="match status" value="1"/>
</dbReference>
<dbReference type="Proteomes" id="UP001061070">
    <property type="component" value="Unassembled WGS sequence"/>
</dbReference>
<keyword evidence="3" id="KW-1185">Reference proteome</keyword>
<evidence type="ECO:0000259" key="1">
    <source>
        <dbReference type="Pfam" id="PF16363"/>
    </source>
</evidence>
<reference evidence="2" key="1">
    <citation type="submission" date="2013-04" db="EMBL/GenBank/DDBJ databases">
        <title>The genome sequencing project of 58 acetic acid bacteria.</title>
        <authorList>
            <person name="Okamoto-Kainuma A."/>
            <person name="Ishikawa M."/>
            <person name="Umino S."/>
            <person name="Koizumi Y."/>
            <person name="Shiwa Y."/>
            <person name="Yoshikawa H."/>
            <person name="Matsutani M."/>
            <person name="Matsushita K."/>
        </authorList>
    </citation>
    <scope>NUCLEOTIDE SEQUENCE</scope>
    <source>
        <strain evidence="2">NRIC 0228</strain>
    </source>
</reference>
<sequence>MSMAMRILLTGGHGFVGTHLKTRLKERLPDHVLIEGQMDILDREAVERVVQDTRPDACIHLAAVSSVLEASRDTRHAWQVNLDGTMNLAETFQRHARHIRFVFVSSAEIYGASFSEDRPLDETATVAPLNSYAASKAAADMAVGMLAKEGLHAVRMRPFTQAGSGQDANAILPFLAAQVARVEAHQQSEITLGHPDAGYDIMNVRDACDAYIDALVLPQAPADGTVLNICSGQTRTAGAILNDLMALADVKAEIRFDPTHLAPSGLENMQGDPREAEQLLGWKPQISWNNTLEEVLNDWRWRIRS</sequence>
<evidence type="ECO:0000313" key="2">
    <source>
        <dbReference type="EMBL" id="GBR09034.1"/>
    </source>
</evidence>
<organism evidence="2 3">
    <name type="scientific">Gluconobacter frateurii NRIC 0228</name>
    <dbReference type="NCBI Taxonomy" id="1307946"/>
    <lineage>
        <taxon>Bacteria</taxon>
        <taxon>Pseudomonadati</taxon>
        <taxon>Pseudomonadota</taxon>
        <taxon>Alphaproteobacteria</taxon>
        <taxon>Acetobacterales</taxon>
        <taxon>Acetobacteraceae</taxon>
        <taxon>Gluconobacter</taxon>
    </lineage>
</organism>
<name>A0ABQ0Q8J6_9PROT</name>
<dbReference type="InterPro" id="IPR016040">
    <property type="entry name" value="NAD(P)-bd_dom"/>
</dbReference>